<protein>
    <recommendedName>
        <fullName evidence="2">DNA-directed DNA polymerase</fullName>
        <ecNumber evidence="2">2.7.7.7</ecNumber>
    </recommendedName>
</protein>
<comment type="similarity">
    <text evidence="1">Belongs to the DNA polymerase type-B family.</text>
</comment>
<dbReference type="GO" id="GO:0006260">
    <property type="term" value="P:DNA replication"/>
    <property type="evidence" value="ECO:0007669"/>
    <property type="project" value="UniProtKB-KW"/>
</dbReference>
<evidence type="ECO:0000313" key="11">
    <source>
        <dbReference type="EMBL" id="MBB4410591.1"/>
    </source>
</evidence>
<dbReference type="GO" id="GO:0003677">
    <property type="term" value="F:DNA binding"/>
    <property type="evidence" value="ECO:0007669"/>
    <property type="project" value="UniProtKB-KW"/>
</dbReference>
<dbReference type="EMBL" id="JACIHM010000001">
    <property type="protein sequence ID" value="MBB4445279.1"/>
    <property type="molecule type" value="Genomic_DNA"/>
</dbReference>
<organism evidence="12 15">
    <name type="scientific">Aliirhizobium cellulosilyticum</name>
    <dbReference type="NCBI Taxonomy" id="393664"/>
    <lineage>
        <taxon>Bacteria</taxon>
        <taxon>Pseudomonadati</taxon>
        <taxon>Pseudomonadota</taxon>
        <taxon>Alphaproteobacteria</taxon>
        <taxon>Hyphomicrobiales</taxon>
        <taxon>Rhizobiaceae</taxon>
        <taxon>Aliirhizobium</taxon>
    </lineage>
</organism>
<dbReference type="Pfam" id="PF03175">
    <property type="entry name" value="DNA_pol_B_2"/>
    <property type="match status" value="1"/>
</dbReference>
<dbReference type="Proteomes" id="UP000576087">
    <property type="component" value="Unassembled WGS sequence"/>
</dbReference>
<sequence>MTQAKIPPFTVYAGLDSEWVTMVDPDTGRPQNVILSYQIVLAHADRRSSLIVFPAGARRAHRLTMSSLLKRSITKALKEKVIPSYPDRIVIFGHFLRADLPSFKDFWPAKRSFDGIGRTFTAKTLETFPDDSPGSSRRASGSDIIIYGSGEKQHRVLLRFVDTMLLTPGRQGLAVAGKMVGLPKLEIPEGYSIDRMDVLLANDKEAFVAYAMRDAEVALEYGLQLNALADELGLRHLPSTLAGFGIPLLREDAKRDGIDLDSALGVQIEKKTVYSEKTSSFRTVRTKAPVFRRQIHDEFAALAYHGGRGEAFYFGPTPKGVFRDYDLPAAYTTAMCLLRPLNFDRYENTHNIDDFTVETIGAARVRFKFPAPTRFPCLPVRANENLYFPLQGVSICTAPEIIVAQNMGAEIEVLDGVIIPVSSDELIFANFTKLIQQRRASVEKGSLKELLFKEVGNSLYGKLAQGVHQKRVFEPRKGRMDSMPVSAVTSGWHAAYVTGYVRAVLGEILHSIPADRSVISVTTDGFLSDAGPDDIPTDGPLCQSFLGIRRSVFGTDRLLEEKHRIAQLISMKTRGQVTIEGIDGHASVLAKAGVKPDVSKEFHNAYMLDLFLNRYPGQKHSSVSLIGLQEMWRTESDLVALKRETRLNLEYDFKRKPVRPTEIEFVGGQHLAFETEPWQTADDAVDAAVRFRGWSRGHDRILKTLSDFQAWDFYYSGGQPQKGITLRSDGSLGHLTRQFLRALVNDRWGLSLDGMSYREVAAIFKDFGFDITVTDLKNAKRASHKLAPETIYVDDDTIPLLRAIAQVFPSVRLEEMVLPDHLEAARAALNL</sequence>
<dbReference type="SUPFAM" id="SSF56672">
    <property type="entry name" value="DNA/RNA polymerases"/>
    <property type="match status" value="1"/>
</dbReference>
<comment type="catalytic activity">
    <reaction evidence="8">
        <text>DNA(n) + a 2'-deoxyribonucleoside 5'-triphosphate = DNA(n+1) + diphosphate</text>
        <dbReference type="Rhea" id="RHEA:22508"/>
        <dbReference type="Rhea" id="RHEA-COMP:17339"/>
        <dbReference type="Rhea" id="RHEA-COMP:17340"/>
        <dbReference type="ChEBI" id="CHEBI:33019"/>
        <dbReference type="ChEBI" id="CHEBI:61560"/>
        <dbReference type="ChEBI" id="CHEBI:173112"/>
        <dbReference type="EC" id="2.7.7.7"/>
    </reaction>
</comment>
<evidence type="ECO:0000256" key="1">
    <source>
        <dbReference type="ARBA" id="ARBA00005755"/>
    </source>
</evidence>
<feature type="domain" description="DNA-directed DNA polymerase family B mitochondria/virus" evidence="9">
    <location>
        <begin position="300"/>
        <end position="472"/>
    </location>
</feature>
<dbReference type="EMBL" id="JACIGW010000001">
    <property type="protein sequence ID" value="MBB4347015.1"/>
    <property type="molecule type" value="Genomic_DNA"/>
</dbReference>
<dbReference type="Proteomes" id="UP000520770">
    <property type="component" value="Unassembled WGS sequence"/>
</dbReference>
<comment type="caution">
    <text evidence="12">The sequence shown here is derived from an EMBL/GenBank/DDBJ whole genome shotgun (WGS) entry which is preliminary data.</text>
</comment>
<evidence type="ECO:0000256" key="7">
    <source>
        <dbReference type="ARBA" id="ARBA00023125"/>
    </source>
</evidence>
<dbReference type="Proteomes" id="UP000524535">
    <property type="component" value="Unassembled WGS sequence"/>
</dbReference>
<keyword evidence="5" id="KW-0235">DNA replication</keyword>
<dbReference type="AlphaFoldDB" id="A0A7W6UXB6"/>
<evidence type="ECO:0000313" key="12">
    <source>
        <dbReference type="EMBL" id="MBB4445279.1"/>
    </source>
</evidence>
<keyword evidence="7" id="KW-0238">DNA-binding</keyword>
<keyword evidence="3" id="KW-0808">Transferase</keyword>
<keyword evidence="4" id="KW-0548">Nucleotidyltransferase</keyword>
<evidence type="ECO:0000256" key="4">
    <source>
        <dbReference type="ARBA" id="ARBA00022695"/>
    </source>
</evidence>
<reference evidence="13 14" key="1">
    <citation type="submission" date="2020-08" db="EMBL/GenBank/DDBJ databases">
        <title>Genomic Encyclopedia of Type Strains, Phase IV (KMG-V): Genome sequencing to study the core and pangenomes of soil and plant-associated prokaryotes.</title>
        <authorList>
            <person name="Whitman W."/>
        </authorList>
    </citation>
    <scope>NUCLEOTIDE SEQUENCE [LARGE SCALE GENOMIC DNA]</scope>
    <source>
        <strain evidence="11 14">SEMIA 444</strain>
        <strain evidence="10 13">SEMIA 448</strain>
        <strain evidence="12 15">SEMIA 452</strain>
    </source>
</reference>
<dbReference type="InterPro" id="IPR004868">
    <property type="entry name" value="DNA-dir_DNA_pol_B_mt/vir"/>
</dbReference>
<evidence type="ECO:0000259" key="9">
    <source>
        <dbReference type="Pfam" id="PF03175"/>
    </source>
</evidence>
<evidence type="ECO:0000256" key="6">
    <source>
        <dbReference type="ARBA" id="ARBA00022932"/>
    </source>
</evidence>
<evidence type="ECO:0000256" key="8">
    <source>
        <dbReference type="ARBA" id="ARBA00049244"/>
    </source>
</evidence>
<evidence type="ECO:0000313" key="13">
    <source>
        <dbReference type="Proteomes" id="UP000520770"/>
    </source>
</evidence>
<dbReference type="GO" id="GO:0000166">
    <property type="term" value="F:nucleotide binding"/>
    <property type="evidence" value="ECO:0007669"/>
    <property type="project" value="InterPro"/>
</dbReference>
<evidence type="ECO:0000313" key="14">
    <source>
        <dbReference type="Proteomes" id="UP000524535"/>
    </source>
</evidence>
<keyword evidence="14" id="KW-1185">Reference proteome</keyword>
<name>A0A7W6UXB6_9HYPH</name>
<dbReference type="RefSeq" id="WP_183821262.1">
    <property type="nucleotide sequence ID" value="NZ_JACIGW010000001.1"/>
</dbReference>
<evidence type="ECO:0000256" key="2">
    <source>
        <dbReference type="ARBA" id="ARBA00012417"/>
    </source>
</evidence>
<evidence type="ECO:0000313" key="10">
    <source>
        <dbReference type="EMBL" id="MBB4347015.1"/>
    </source>
</evidence>
<keyword evidence="6" id="KW-0239">DNA-directed DNA polymerase</keyword>
<accession>A0A7W6UXB6</accession>
<evidence type="ECO:0000313" key="15">
    <source>
        <dbReference type="Proteomes" id="UP000576087"/>
    </source>
</evidence>
<gene>
    <name evidence="11" type="ORF">GGE31_001062</name>
    <name evidence="10" type="ORF">GGE33_000723</name>
    <name evidence="12" type="ORF">GGE35_001061</name>
</gene>
<dbReference type="EC" id="2.7.7.7" evidence="2"/>
<proteinExistence type="inferred from homology"/>
<evidence type="ECO:0000256" key="3">
    <source>
        <dbReference type="ARBA" id="ARBA00022679"/>
    </source>
</evidence>
<evidence type="ECO:0000256" key="5">
    <source>
        <dbReference type="ARBA" id="ARBA00022705"/>
    </source>
</evidence>
<dbReference type="EMBL" id="JACIGY010000001">
    <property type="protein sequence ID" value="MBB4410591.1"/>
    <property type="molecule type" value="Genomic_DNA"/>
</dbReference>
<dbReference type="GO" id="GO:0003887">
    <property type="term" value="F:DNA-directed DNA polymerase activity"/>
    <property type="evidence" value="ECO:0007669"/>
    <property type="project" value="UniProtKB-KW"/>
</dbReference>
<dbReference type="InterPro" id="IPR043502">
    <property type="entry name" value="DNA/RNA_pol_sf"/>
</dbReference>